<sequence>MLLYKITMFGRREKDLPPGPPTVPILGNAHLIPTTWFSAQLKTWAEQYGSVYSLKVGQSTMVVLNDRRAVHELLVKQGAYYNDRPIDAQAAVAARHENTALMHEGPMWRAERKIAATYFAPKNLDGVLRPIQEAEVNRLMFDLLTRPEQFAKSVKRTTASVASITLFGHRALEFDSFWAYASYFYSTCTGIAYLDSTGGLHCNGCALAPGSYLPIEQFPILKLVPDRWLMGRERGKKFYGIMTGIWAEARQRVDKRRSAGDKRESLIDMILDEKIKSDVSLSYSGLNNFLGGVHMGASDTTATATLTTILFLAKHPEFQEKARIELDRVCGTERMPSWSDFKDLPYVNCILKEGLRMRPIVPSGVPHRSKEDRWYDGMLIPADSTIFIPPATLNYDENYVTDSWTYNPDRYVPTADKLAPELSASSKYEERDHYSYGAGRRMCVGIHLAERSQWRMIAQMLWAFNIGPEIGPDGKPMEVKTGYDVYEDGFLNGPKDYMVRIVPRSEKHAEVVRATFAETEPDMARWE</sequence>
<dbReference type="InterPro" id="IPR050364">
    <property type="entry name" value="Cytochrome_P450_fung"/>
</dbReference>
<gene>
    <name evidence="7" type="primary">patI</name>
    <name evidence="7" type="ORF">CTRI78_v003592</name>
</gene>
<reference evidence="7 8" key="1">
    <citation type="submission" date="2018-12" db="EMBL/GenBank/DDBJ databases">
        <title>Genome sequence and assembly of Colletotrichum trifolii.</title>
        <authorList>
            <person name="Gan P."/>
            <person name="Shirasu K."/>
        </authorList>
    </citation>
    <scope>NUCLEOTIDE SEQUENCE [LARGE SCALE GENOMIC DNA]</scope>
    <source>
        <strain evidence="7 8">543-2</strain>
    </source>
</reference>
<dbReference type="GO" id="GO:0005506">
    <property type="term" value="F:iron ion binding"/>
    <property type="evidence" value="ECO:0007669"/>
    <property type="project" value="InterPro"/>
</dbReference>
<comment type="cofactor">
    <cofactor evidence="6">
        <name>heme</name>
        <dbReference type="ChEBI" id="CHEBI:30413"/>
    </cofactor>
</comment>
<evidence type="ECO:0000256" key="5">
    <source>
        <dbReference type="ARBA" id="ARBA00023033"/>
    </source>
</evidence>
<dbReference type="EMBL" id="RYZW01000022">
    <property type="protein sequence ID" value="TDZ65234.1"/>
    <property type="molecule type" value="Genomic_DNA"/>
</dbReference>
<dbReference type="PRINTS" id="PR00463">
    <property type="entry name" value="EP450I"/>
</dbReference>
<keyword evidence="2 6" id="KW-0479">Metal-binding</keyword>
<keyword evidence="3" id="KW-0560">Oxidoreductase</keyword>
<dbReference type="GO" id="GO:0020037">
    <property type="term" value="F:heme binding"/>
    <property type="evidence" value="ECO:0007669"/>
    <property type="project" value="InterPro"/>
</dbReference>
<name>A0A4R8RJ71_COLTR</name>
<dbReference type="PRINTS" id="PR00385">
    <property type="entry name" value="P450"/>
</dbReference>
<dbReference type="SUPFAM" id="SSF48264">
    <property type="entry name" value="Cytochrome P450"/>
    <property type="match status" value="1"/>
</dbReference>
<feature type="binding site" description="axial binding residue" evidence="6">
    <location>
        <position position="443"/>
    </location>
    <ligand>
        <name>heme</name>
        <dbReference type="ChEBI" id="CHEBI:30413"/>
    </ligand>
    <ligandPart>
        <name>Fe</name>
        <dbReference type="ChEBI" id="CHEBI:18248"/>
    </ligandPart>
</feature>
<dbReference type="Pfam" id="PF00067">
    <property type="entry name" value="p450"/>
    <property type="match status" value="1"/>
</dbReference>
<keyword evidence="5 7" id="KW-0503">Monooxygenase</keyword>
<comment type="similarity">
    <text evidence="1">Belongs to the cytochrome P450 family.</text>
</comment>
<dbReference type="InterPro" id="IPR001128">
    <property type="entry name" value="Cyt_P450"/>
</dbReference>
<proteinExistence type="inferred from homology"/>
<keyword evidence="4 6" id="KW-0408">Iron</keyword>
<accession>A0A4R8RJ71</accession>
<keyword evidence="6" id="KW-0349">Heme</keyword>
<evidence type="ECO:0000313" key="8">
    <source>
        <dbReference type="Proteomes" id="UP000295703"/>
    </source>
</evidence>
<evidence type="ECO:0000256" key="6">
    <source>
        <dbReference type="PIRSR" id="PIRSR602401-1"/>
    </source>
</evidence>
<dbReference type="Proteomes" id="UP000295703">
    <property type="component" value="Unassembled WGS sequence"/>
</dbReference>
<protein>
    <submittedName>
        <fullName evidence="7">Cytochrome P450 monooxygenase patI</fullName>
    </submittedName>
</protein>
<evidence type="ECO:0000313" key="7">
    <source>
        <dbReference type="EMBL" id="TDZ65234.1"/>
    </source>
</evidence>
<evidence type="ECO:0000256" key="1">
    <source>
        <dbReference type="ARBA" id="ARBA00010617"/>
    </source>
</evidence>
<dbReference type="GO" id="GO:0016705">
    <property type="term" value="F:oxidoreductase activity, acting on paired donors, with incorporation or reduction of molecular oxygen"/>
    <property type="evidence" value="ECO:0007669"/>
    <property type="project" value="InterPro"/>
</dbReference>
<dbReference type="InterPro" id="IPR036396">
    <property type="entry name" value="Cyt_P450_sf"/>
</dbReference>
<dbReference type="PANTHER" id="PTHR46300:SF2">
    <property type="entry name" value="CYTOCHROME P450 MONOOXYGENASE ALNH-RELATED"/>
    <property type="match status" value="1"/>
</dbReference>
<evidence type="ECO:0000256" key="4">
    <source>
        <dbReference type="ARBA" id="ARBA00023004"/>
    </source>
</evidence>
<evidence type="ECO:0000256" key="2">
    <source>
        <dbReference type="ARBA" id="ARBA00022723"/>
    </source>
</evidence>
<dbReference type="InterPro" id="IPR002401">
    <property type="entry name" value="Cyt_P450_E_grp-I"/>
</dbReference>
<dbReference type="PANTHER" id="PTHR46300">
    <property type="entry name" value="P450, PUTATIVE (EUROFUNG)-RELATED-RELATED"/>
    <property type="match status" value="1"/>
</dbReference>
<dbReference type="AlphaFoldDB" id="A0A4R8RJ71"/>
<comment type="caution">
    <text evidence="7">The sequence shown here is derived from an EMBL/GenBank/DDBJ whole genome shotgun (WGS) entry which is preliminary data.</text>
</comment>
<dbReference type="Gene3D" id="1.10.630.10">
    <property type="entry name" value="Cytochrome P450"/>
    <property type="match status" value="1"/>
</dbReference>
<evidence type="ECO:0000256" key="3">
    <source>
        <dbReference type="ARBA" id="ARBA00023002"/>
    </source>
</evidence>
<organism evidence="7 8">
    <name type="scientific">Colletotrichum trifolii</name>
    <dbReference type="NCBI Taxonomy" id="5466"/>
    <lineage>
        <taxon>Eukaryota</taxon>
        <taxon>Fungi</taxon>
        <taxon>Dikarya</taxon>
        <taxon>Ascomycota</taxon>
        <taxon>Pezizomycotina</taxon>
        <taxon>Sordariomycetes</taxon>
        <taxon>Hypocreomycetidae</taxon>
        <taxon>Glomerellales</taxon>
        <taxon>Glomerellaceae</taxon>
        <taxon>Colletotrichum</taxon>
        <taxon>Colletotrichum orbiculare species complex</taxon>
    </lineage>
</organism>
<dbReference type="GO" id="GO:0004497">
    <property type="term" value="F:monooxygenase activity"/>
    <property type="evidence" value="ECO:0007669"/>
    <property type="project" value="UniProtKB-KW"/>
</dbReference>
<keyword evidence="8" id="KW-1185">Reference proteome</keyword>
<dbReference type="STRING" id="5466.A0A4R8RJ71"/>